<feature type="domain" description="DUF6534" evidence="2">
    <location>
        <begin position="480"/>
        <end position="533"/>
    </location>
</feature>
<keyword evidence="1" id="KW-0812">Transmembrane</keyword>
<evidence type="ECO:0000259" key="2">
    <source>
        <dbReference type="Pfam" id="PF20152"/>
    </source>
</evidence>
<comment type="caution">
    <text evidence="3">The sequence shown here is derived from an EMBL/GenBank/DDBJ whole genome shotgun (WGS) entry which is preliminary data.</text>
</comment>
<organism evidence="3 4">
    <name type="scientific">Mycena maculata</name>
    <dbReference type="NCBI Taxonomy" id="230809"/>
    <lineage>
        <taxon>Eukaryota</taxon>
        <taxon>Fungi</taxon>
        <taxon>Dikarya</taxon>
        <taxon>Basidiomycota</taxon>
        <taxon>Agaricomycotina</taxon>
        <taxon>Agaricomycetes</taxon>
        <taxon>Agaricomycetidae</taxon>
        <taxon>Agaricales</taxon>
        <taxon>Marasmiineae</taxon>
        <taxon>Mycenaceae</taxon>
        <taxon>Mycena</taxon>
    </lineage>
</organism>
<feature type="transmembrane region" description="Helical" evidence="1">
    <location>
        <begin position="515"/>
        <end position="534"/>
    </location>
</feature>
<dbReference type="PANTHER" id="PTHR40465">
    <property type="entry name" value="CHROMOSOME 1, WHOLE GENOME SHOTGUN SEQUENCE"/>
    <property type="match status" value="1"/>
</dbReference>
<accession>A0AAD7I2I2</accession>
<evidence type="ECO:0000256" key="1">
    <source>
        <dbReference type="SAM" id="Phobius"/>
    </source>
</evidence>
<sequence length="549" mass="61185">MVLTRRAHKAHMIITRWLPNEIIGEIIQNTSKADQATLCRVSKVFFGLALPILNRDVRLSESHYIAAGAFCSSLIANAARADAIRSLSVVPNLAILEAMEAPPTPPNDFCDLLLKSMKLMRRLEHLTVVIFNGRMHTEFPRLLQSCTFPRLLTCEAAESHLCFEHAPEGDFLTRHPTLTRLSVVADALITGSRRPVSHLHWVKIPLPNIQYCDGPSDLFPQILTGDLKQARLRWFFEDAAAIERTMISLALSTSPDTMLDLSHEYAADICIKTHASYQDLPNVLVWRALGASRVLERYNNACRKVNGIWESCTAQEFEVQATLPESWAPSITVGALDVPFQVGQLTIPLACTHFAVRSVVLIRTLFYRHGRELGAPWDPCGSSLLPQRRTSKSLVVFITVAELLQTLGDSRDTITVFGAGWGKFDLLNEVGWAWFSVPILSPRSSWAPVYGPAWTYHPGRFSLIQFCLFHAPVVWLAATALSDLMIVAGTVFYVARARQPGFRQTQHMVSRIIKVTIETGVVCALFAIVDLLIFDKFEGNPAGRLHLAL</sequence>
<gene>
    <name evidence="3" type="ORF">DFH07DRAFT_780887</name>
</gene>
<evidence type="ECO:0000313" key="4">
    <source>
        <dbReference type="Proteomes" id="UP001215280"/>
    </source>
</evidence>
<dbReference type="EMBL" id="JARJLG010000174">
    <property type="protein sequence ID" value="KAJ7732590.1"/>
    <property type="molecule type" value="Genomic_DNA"/>
</dbReference>
<evidence type="ECO:0000313" key="3">
    <source>
        <dbReference type="EMBL" id="KAJ7732590.1"/>
    </source>
</evidence>
<dbReference type="Proteomes" id="UP001215280">
    <property type="component" value="Unassembled WGS sequence"/>
</dbReference>
<dbReference type="PANTHER" id="PTHR40465:SF1">
    <property type="entry name" value="DUF6534 DOMAIN-CONTAINING PROTEIN"/>
    <property type="match status" value="1"/>
</dbReference>
<keyword evidence="4" id="KW-1185">Reference proteome</keyword>
<dbReference type="Pfam" id="PF20152">
    <property type="entry name" value="DUF6534"/>
    <property type="match status" value="1"/>
</dbReference>
<dbReference type="AlphaFoldDB" id="A0AAD7I2I2"/>
<feature type="transmembrane region" description="Helical" evidence="1">
    <location>
        <begin position="473"/>
        <end position="495"/>
    </location>
</feature>
<reference evidence="3" key="1">
    <citation type="submission" date="2023-03" db="EMBL/GenBank/DDBJ databases">
        <title>Massive genome expansion in bonnet fungi (Mycena s.s.) driven by repeated elements and novel gene families across ecological guilds.</title>
        <authorList>
            <consortium name="Lawrence Berkeley National Laboratory"/>
            <person name="Harder C.B."/>
            <person name="Miyauchi S."/>
            <person name="Viragh M."/>
            <person name="Kuo A."/>
            <person name="Thoen E."/>
            <person name="Andreopoulos B."/>
            <person name="Lu D."/>
            <person name="Skrede I."/>
            <person name="Drula E."/>
            <person name="Henrissat B."/>
            <person name="Morin E."/>
            <person name="Kohler A."/>
            <person name="Barry K."/>
            <person name="LaButti K."/>
            <person name="Morin E."/>
            <person name="Salamov A."/>
            <person name="Lipzen A."/>
            <person name="Mereny Z."/>
            <person name="Hegedus B."/>
            <person name="Baldrian P."/>
            <person name="Stursova M."/>
            <person name="Weitz H."/>
            <person name="Taylor A."/>
            <person name="Grigoriev I.V."/>
            <person name="Nagy L.G."/>
            <person name="Martin F."/>
            <person name="Kauserud H."/>
        </authorList>
    </citation>
    <scope>NUCLEOTIDE SEQUENCE</scope>
    <source>
        <strain evidence="3">CBHHK188m</strain>
    </source>
</reference>
<name>A0AAD7I2I2_9AGAR</name>
<keyword evidence="1" id="KW-1133">Transmembrane helix</keyword>
<protein>
    <recommendedName>
        <fullName evidence="2">DUF6534 domain-containing protein</fullName>
    </recommendedName>
</protein>
<proteinExistence type="predicted"/>
<dbReference type="InterPro" id="IPR045339">
    <property type="entry name" value="DUF6534"/>
</dbReference>
<keyword evidence="1" id="KW-0472">Membrane</keyword>